<evidence type="ECO:0000313" key="3">
    <source>
        <dbReference type="Proteomes" id="UP001283361"/>
    </source>
</evidence>
<dbReference type="Pfam" id="PF00106">
    <property type="entry name" value="adh_short"/>
    <property type="match status" value="1"/>
</dbReference>
<organism evidence="2 3">
    <name type="scientific">Elysia crispata</name>
    <name type="common">lettuce slug</name>
    <dbReference type="NCBI Taxonomy" id="231223"/>
    <lineage>
        <taxon>Eukaryota</taxon>
        <taxon>Metazoa</taxon>
        <taxon>Spiralia</taxon>
        <taxon>Lophotrochozoa</taxon>
        <taxon>Mollusca</taxon>
        <taxon>Gastropoda</taxon>
        <taxon>Heterobranchia</taxon>
        <taxon>Euthyneura</taxon>
        <taxon>Panpulmonata</taxon>
        <taxon>Sacoglossa</taxon>
        <taxon>Placobranchoidea</taxon>
        <taxon>Plakobranchidae</taxon>
        <taxon>Elysia</taxon>
    </lineage>
</organism>
<name>A0AAE0Z9T6_9GAST</name>
<dbReference type="Proteomes" id="UP001283361">
    <property type="component" value="Unassembled WGS sequence"/>
</dbReference>
<dbReference type="GO" id="GO:0016491">
    <property type="term" value="F:oxidoreductase activity"/>
    <property type="evidence" value="ECO:0007669"/>
    <property type="project" value="UniProtKB-KW"/>
</dbReference>
<dbReference type="InterPro" id="IPR036291">
    <property type="entry name" value="NAD(P)-bd_dom_sf"/>
</dbReference>
<evidence type="ECO:0000256" key="1">
    <source>
        <dbReference type="ARBA" id="ARBA00023002"/>
    </source>
</evidence>
<comment type="caution">
    <text evidence="2">The sequence shown here is derived from an EMBL/GenBank/DDBJ whole genome shotgun (WGS) entry which is preliminary data.</text>
</comment>
<keyword evidence="3" id="KW-1185">Reference proteome</keyword>
<dbReference type="PANTHER" id="PTHR43157:SF31">
    <property type="entry name" value="PHOSPHATIDYLINOSITOL-GLYCAN BIOSYNTHESIS CLASS F PROTEIN"/>
    <property type="match status" value="1"/>
</dbReference>
<evidence type="ECO:0000313" key="2">
    <source>
        <dbReference type="EMBL" id="KAK3765414.1"/>
    </source>
</evidence>
<accession>A0AAE0Z9T6</accession>
<sequence>MPSMYGGKETIAGKTVVVTGANTGIGKETVRDLAMRGGRIIMACRNTEKGEQAKKEIVEETRSEQIVVKELDLGSLESVQKFAKEFNETESRLDILINNAGVMACPKALTKDGLEMQIGTNHFGHFLLTNLLLDKLKASVPSRIVIVSSLAHTYGKINFEDLNSEKSYGEFVAYNQSKLANVLHALELSTRLKGTGVTANSLHPGVVDTELARHANQGFLKLFFSGIGKPFFITPLQGAQTTLRVALDRHLDNVSGKYFADCKEKEASSRAQSVVDAKRLWDMTEEIIQEKLGSANS</sequence>
<gene>
    <name evidence="2" type="ORF">RRG08_000337</name>
</gene>
<proteinExistence type="predicted"/>
<dbReference type="PRINTS" id="PR00081">
    <property type="entry name" value="GDHRDH"/>
</dbReference>
<dbReference type="EMBL" id="JAWDGP010004306">
    <property type="protein sequence ID" value="KAK3765414.1"/>
    <property type="molecule type" value="Genomic_DNA"/>
</dbReference>
<protein>
    <recommendedName>
        <fullName evidence="4">Retinol dehydrogenase 13</fullName>
    </recommendedName>
</protein>
<dbReference type="InterPro" id="IPR002347">
    <property type="entry name" value="SDR_fam"/>
</dbReference>
<dbReference type="NCBIfam" id="NF004846">
    <property type="entry name" value="PRK06197.1"/>
    <property type="match status" value="1"/>
</dbReference>
<dbReference type="AlphaFoldDB" id="A0AAE0Z9T6"/>
<keyword evidence="1" id="KW-0560">Oxidoreductase</keyword>
<dbReference type="SUPFAM" id="SSF51735">
    <property type="entry name" value="NAD(P)-binding Rossmann-fold domains"/>
    <property type="match status" value="1"/>
</dbReference>
<dbReference type="PANTHER" id="PTHR43157">
    <property type="entry name" value="PHOSPHATIDYLINOSITOL-GLYCAN BIOSYNTHESIS CLASS F PROTEIN-RELATED"/>
    <property type="match status" value="1"/>
</dbReference>
<dbReference type="Gene3D" id="3.40.50.720">
    <property type="entry name" value="NAD(P)-binding Rossmann-like Domain"/>
    <property type="match status" value="1"/>
</dbReference>
<reference evidence="2" key="1">
    <citation type="journal article" date="2023" name="G3 (Bethesda)">
        <title>A reference genome for the long-term kleptoplast-retaining sea slug Elysia crispata morphotype clarki.</title>
        <authorList>
            <person name="Eastman K.E."/>
            <person name="Pendleton A.L."/>
            <person name="Shaikh M.A."/>
            <person name="Suttiyut T."/>
            <person name="Ogas R."/>
            <person name="Tomko P."/>
            <person name="Gavelis G."/>
            <person name="Widhalm J.R."/>
            <person name="Wisecaver J.H."/>
        </authorList>
    </citation>
    <scope>NUCLEOTIDE SEQUENCE</scope>
    <source>
        <strain evidence="2">ECLA1</strain>
    </source>
</reference>
<evidence type="ECO:0008006" key="4">
    <source>
        <dbReference type="Google" id="ProtNLM"/>
    </source>
</evidence>